<protein>
    <submittedName>
        <fullName evidence="1">Uncharacterized protein</fullName>
    </submittedName>
</protein>
<comment type="caution">
    <text evidence="1">The sequence shown here is derived from an EMBL/GenBank/DDBJ whole genome shotgun (WGS) entry which is preliminary data.</text>
</comment>
<proteinExistence type="predicted"/>
<keyword evidence="2" id="KW-1185">Reference proteome</keyword>
<evidence type="ECO:0000313" key="1">
    <source>
        <dbReference type="EMBL" id="MPC51037.1"/>
    </source>
</evidence>
<sequence length="66" mass="7339">MSGVWQHSPASWLVASLIQFPEMGGYTEHPCRGSVIHVRPYLGLIQQESSSTIKEGHYPVQGRDSD</sequence>
<reference evidence="1 2" key="1">
    <citation type="submission" date="2019-05" db="EMBL/GenBank/DDBJ databases">
        <title>Another draft genome of Portunus trituberculatus and its Hox gene families provides insights of decapod evolution.</title>
        <authorList>
            <person name="Jeong J.-H."/>
            <person name="Song I."/>
            <person name="Kim S."/>
            <person name="Choi T."/>
            <person name="Kim D."/>
            <person name="Ryu S."/>
            <person name="Kim W."/>
        </authorList>
    </citation>
    <scope>NUCLEOTIDE SEQUENCE [LARGE SCALE GENOMIC DNA]</scope>
    <source>
        <tissue evidence="1">Muscle</tissue>
    </source>
</reference>
<dbReference type="EMBL" id="VSRR010009904">
    <property type="protein sequence ID" value="MPC51037.1"/>
    <property type="molecule type" value="Genomic_DNA"/>
</dbReference>
<organism evidence="1 2">
    <name type="scientific">Portunus trituberculatus</name>
    <name type="common">Swimming crab</name>
    <name type="synonym">Neptunus trituberculatus</name>
    <dbReference type="NCBI Taxonomy" id="210409"/>
    <lineage>
        <taxon>Eukaryota</taxon>
        <taxon>Metazoa</taxon>
        <taxon>Ecdysozoa</taxon>
        <taxon>Arthropoda</taxon>
        <taxon>Crustacea</taxon>
        <taxon>Multicrustacea</taxon>
        <taxon>Malacostraca</taxon>
        <taxon>Eumalacostraca</taxon>
        <taxon>Eucarida</taxon>
        <taxon>Decapoda</taxon>
        <taxon>Pleocyemata</taxon>
        <taxon>Brachyura</taxon>
        <taxon>Eubrachyura</taxon>
        <taxon>Portunoidea</taxon>
        <taxon>Portunidae</taxon>
        <taxon>Portuninae</taxon>
        <taxon>Portunus</taxon>
    </lineage>
</organism>
<evidence type="ECO:0000313" key="2">
    <source>
        <dbReference type="Proteomes" id="UP000324222"/>
    </source>
</evidence>
<gene>
    <name evidence="1" type="ORF">E2C01_044874</name>
</gene>
<accession>A0A5B7G0B1</accession>
<name>A0A5B7G0B1_PORTR</name>
<dbReference type="AlphaFoldDB" id="A0A5B7G0B1"/>
<dbReference type="Proteomes" id="UP000324222">
    <property type="component" value="Unassembled WGS sequence"/>
</dbReference>